<dbReference type="PROSITE" id="PS50222">
    <property type="entry name" value="EF_HAND_2"/>
    <property type="match status" value="1"/>
</dbReference>
<keyword evidence="2 9" id="KW-0723">Serine/threonine-protein kinase</keyword>
<accession>A0A8J9SFK9</accession>
<evidence type="ECO:0000256" key="4">
    <source>
        <dbReference type="ARBA" id="ARBA00022741"/>
    </source>
</evidence>
<feature type="domain" description="EF-hand" evidence="11">
    <location>
        <begin position="324"/>
        <end position="353"/>
    </location>
</feature>
<dbReference type="FunFam" id="1.10.510.10:FF:000571">
    <property type="entry name" value="Maternal embryonic leucine zipper kinase"/>
    <property type="match status" value="1"/>
</dbReference>
<evidence type="ECO:0000256" key="1">
    <source>
        <dbReference type="ARBA" id="ARBA00001946"/>
    </source>
</evidence>
<comment type="cofactor">
    <cofactor evidence="1">
        <name>Mg(2+)</name>
        <dbReference type="ChEBI" id="CHEBI:18420"/>
    </cofactor>
</comment>
<keyword evidence="6 8" id="KW-0067">ATP-binding</keyword>
<reference evidence="12" key="1">
    <citation type="submission" date="2022-02" db="EMBL/GenBank/DDBJ databases">
        <authorList>
            <person name="Giguere J D."/>
        </authorList>
    </citation>
    <scope>NUCLEOTIDE SEQUENCE</scope>
    <source>
        <strain evidence="12">CCAP 1055/1</strain>
    </source>
</reference>
<dbReference type="Gene3D" id="1.10.510.10">
    <property type="entry name" value="Transferase(Phosphotransferase) domain 1"/>
    <property type="match status" value="1"/>
</dbReference>
<evidence type="ECO:0000256" key="7">
    <source>
        <dbReference type="ARBA" id="ARBA00024334"/>
    </source>
</evidence>
<dbReference type="Gene3D" id="3.30.200.20">
    <property type="entry name" value="Phosphorylase Kinase, domain 1"/>
    <property type="match status" value="1"/>
</dbReference>
<dbReference type="InterPro" id="IPR008271">
    <property type="entry name" value="Ser/Thr_kinase_AS"/>
</dbReference>
<evidence type="ECO:0008006" key="13">
    <source>
        <dbReference type="Google" id="ProtNLM"/>
    </source>
</evidence>
<feature type="domain" description="Protein kinase" evidence="10">
    <location>
        <begin position="15"/>
        <end position="278"/>
    </location>
</feature>
<dbReference type="InterPro" id="IPR002048">
    <property type="entry name" value="EF_hand_dom"/>
</dbReference>
<dbReference type="GO" id="GO:0004674">
    <property type="term" value="F:protein serine/threonine kinase activity"/>
    <property type="evidence" value="ECO:0007669"/>
    <property type="project" value="UniProtKB-KW"/>
</dbReference>
<evidence type="ECO:0000259" key="11">
    <source>
        <dbReference type="PROSITE" id="PS50222"/>
    </source>
</evidence>
<dbReference type="InterPro" id="IPR011992">
    <property type="entry name" value="EF-hand-dom_pair"/>
</dbReference>
<dbReference type="AlphaFoldDB" id="A0A8J9SFK9"/>
<evidence type="ECO:0000256" key="8">
    <source>
        <dbReference type="PROSITE-ProRule" id="PRU10141"/>
    </source>
</evidence>
<keyword evidence="3" id="KW-0808">Transferase</keyword>
<evidence type="ECO:0000256" key="3">
    <source>
        <dbReference type="ARBA" id="ARBA00022679"/>
    </source>
</evidence>
<dbReference type="Proteomes" id="UP000836788">
    <property type="component" value="Chromosome 5"/>
</dbReference>
<dbReference type="InterPro" id="IPR000719">
    <property type="entry name" value="Prot_kinase_dom"/>
</dbReference>
<keyword evidence="5" id="KW-0418">Kinase</keyword>
<dbReference type="Pfam" id="PF00069">
    <property type="entry name" value="Pkinase"/>
    <property type="match status" value="1"/>
</dbReference>
<evidence type="ECO:0000313" key="12">
    <source>
        <dbReference type="EMBL" id="CAG9290525.1"/>
    </source>
</evidence>
<dbReference type="GO" id="GO:0005509">
    <property type="term" value="F:calcium ion binding"/>
    <property type="evidence" value="ECO:0007669"/>
    <property type="project" value="InterPro"/>
</dbReference>
<dbReference type="PROSITE" id="PS00108">
    <property type="entry name" value="PROTEIN_KINASE_ST"/>
    <property type="match status" value="1"/>
</dbReference>
<evidence type="ECO:0000256" key="5">
    <source>
        <dbReference type="ARBA" id="ARBA00022777"/>
    </source>
</evidence>
<feature type="non-terminal residue" evidence="12">
    <location>
        <position position="1"/>
    </location>
</feature>
<sequence length="353" mass="40045">QTPFGKPIEEIYDGVHDGPVLGSGVSGIVRLVIHRATGVKYAVKCLDIGLIDSTEGLRALRNEIFIMCQLDHPNVVRIEEVYESVNEIYILQELCVGGDLFDRLDEQTDYHYTEAQCAHLVKQMLSSVRYLHSKGIIHRDLKLENFLFSSIKVESELKMIDFGLSKHFVLGEHHHEQVGTPYTVAPEIIRGAYDEKSDIWALGVITYLLLSGETPFGGLDGEDLMLVKENIMRAEVLFEPKEVWESVSDAGKNFVKTLLNPEPTLRPTARETQKNPWIQVWAKKDVKEGDRLNSRTIDALMNFKEQSDMQKLLSEVLSFTLLPEQIVELRSEFEKIDTDGDGEISLEAMKRVL</sequence>
<gene>
    <name evidence="12" type="ORF">PTTT1_LOCUS45073</name>
</gene>
<dbReference type="PROSITE" id="PS50011">
    <property type="entry name" value="PROTEIN_KINASE_DOM"/>
    <property type="match status" value="1"/>
</dbReference>
<proteinExistence type="inferred from homology"/>
<dbReference type="PANTHER" id="PTHR24349">
    <property type="entry name" value="SERINE/THREONINE-PROTEIN KINASE"/>
    <property type="match status" value="1"/>
</dbReference>
<dbReference type="PROSITE" id="PS00107">
    <property type="entry name" value="PROTEIN_KINASE_ATP"/>
    <property type="match status" value="1"/>
</dbReference>
<dbReference type="CDD" id="cd05117">
    <property type="entry name" value="STKc_CAMK"/>
    <property type="match status" value="1"/>
</dbReference>
<dbReference type="Gene3D" id="1.10.238.10">
    <property type="entry name" value="EF-hand"/>
    <property type="match status" value="1"/>
</dbReference>
<name>A0A8J9SFK9_PHATR</name>
<keyword evidence="4 8" id="KW-0547">Nucleotide-binding</keyword>
<dbReference type="GO" id="GO:0005524">
    <property type="term" value="F:ATP binding"/>
    <property type="evidence" value="ECO:0007669"/>
    <property type="project" value="UniProtKB-UniRule"/>
</dbReference>
<feature type="binding site" evidence="8">
    <location>
        <position position="44"/>
    </location>
    <ligand>
        <name>ATP</name>
        <dbReference type="ChEBI" id="CHEBI:30616"/>
    </ligand>
</feature>
<comment type="similarity">
    <text evidence="7">Belongs to the protein kinase superfamily. Ser/Thr protein kinase family. CDPK subfamily.</text>
</comment>
<evidence type="ECO:0000256" key="2">
    <source>
        <dbReference type="ARBA" id="ARBA00022527"/>
    </source>
</evidence>
<dbReference type="InterPro" id="IPR017441">
    <property type="entry name" value="Protein_kinase_ATP_BS"/>
</dbReference>
<dbReference type="SMART" id="SM00220">
    <property type="entry name" value="S_TKc"/>
    <property type="match status" value="1"/>
</dbReference>
<dbReference type="SUPFAM" id="SSF56112">
    <property type="entry name" value="Protein kinase-like (PK-like)"/>
    <property type="match status" value="1"/>
</dbReference>
<evidence type="ECO:0000256" key="6">
    <source>
        <dbReference type="ARBA" id="ARBA00022840"/>
    </source>
</evidence>
<evidence type="ECO:0000259" key="10">
    <source>
        <dbReference type="PROSITE" id="PS50011"/>
    </source>
</evidence>
<dbReference type="EMBL" id="OU594946">
    <property type="protein sequence ID" value="CAG9290525.1"/>
    <property type="molecule type" value="Genomic_DNA"/>
</dbReference>
<feature type="non-terminal residue" evidence="12">
    <location>
        <position position="353"/>
    </location>
</feature>
<dbReference type="SUPFAM" id="SSF47473">
    <property type="entry name" value="EF-hand"/>
    <property type="match status" value="1"/>
</dbReference>
<dbReference type="InterPro" id="IPR050205">
    <property type="entry name" value="CDPK_Ser/Thr_kinases"/>
</dbReference>
<protein>
    <recommendedName>
        <fullName evidence="13">Calmodulin</fullName>
    </recommendedName>
</protein>
<organism evidence="12">
    <name type="scientific">Phaeodactylum tricornutum</name>
    <name type="common">Diatom</name>
    <dbReference type="NCBI Taxonomy" id="2850"/>
    <lineage>
        <taxon>Eukaryota</taxon>
        <taxon>Sar</taxon>
        <taxon>Stramenopiles</taxon>
        <taxon>Ochrophyta</taxon>
        <taxon>Bacillariophyta</taxon>
        <taxon>Bacillariophyceae</taxon>
        <taxon>Bacillariophycidae</taxon>
        <taxon>Naviculales</taxon>
        <taxon>Phaeodactylaceae</taxon>
        <taxon>Phaeodactylum</taxon>
    </lineage>
</organism>
<evidence type="ECO:0000256" key="9">
    <source>
        <dbReference type="RuleBase" id="RU000304"/>
    </source>
</evidence>
<dbReference type="InterPro" id="IPR011009">
    <property type="entry name" value="Kinase-like_dom_sf"/>
</dbReference>